<dbReference type="InParanoid" id="A0A0B2UNJ9"/>
<comment type="caution">
    <text evidence="1">The sequence shown here is derived from an EMBL/GenBank/DDBJ whole genome shotgun (WGS) entry which is preliminary data.</text>
</comment>
<name>A0A0B2UNJ9_9MICR</name>
<protein>
    <submittedName>
        <fullName evidence="1">Uncharacterized protein</fullName>
    </submittedName>
</protein>
<dbReference type="Proteomes" id="UP000031056">
    <property type="component" value="Unassembled WGS sequence"/>
</dbReference>
<reference evidence="1 2" key="1">
    <citation type="journal article" date="2014" name="MBio">
        <title>The Ordospora colligata genome; evolution of extreme reduction in microsporidia and host-to-parasite horizontal gene transfer.</title>
        <authorList>
            <person name="Pombert J.-F."/>
            <person name="Haag K.L."/>
            <person name="Beidas S."/>
            <person name="Ebert D."/>
            <person name="Keeling P.J."/>
        </authorList>
    </citation>
    <scope>NUCLEOTIDE SEQUENCE [LARGE SCALE GENOMIC DNA]</scope>
    <source>
        <strain evidence="1 2">OC4</strain>
    </source>
</reference>
<dbReference type="EMBL" id="JOKQ01000001">
    <property type="protein sequence ID" value="KHN70535.1"/>
    <property type="molecule type" value="Genomic_DNA"/>
</dbReference>
<sequence length="74" mass="8404">MDRRVDEYDIVQTPKGMLASDLPAKIKLDKPFEVNGQMYVCEKYGDEVMGLSEVENGKSKSPTMCKSLYVVRKL</sequence>
<dbReference type="GeneID" id="26261033"/>
<keyword evidence="2" id="KW-1185">Reference proteome</keyword>
<accession>A0A0B2UNJ9</accession>
<evidence type="ECO:0000313" key="1">
    <source>
        <dbReference type="EMBL" id="KHN70535.1"/>
    </source>
</evidence>
<gene>
    <name evidence="1" type="ORF">M896_011900</name>
</gene>
<organism evidence="1 2">
    <name type="scientific">Ordospora colligata OC4</name>
    <dbReference type="NCBI Taxonomy" id="1354746"/>
    <lineage>
        <taxon>Eukaryota</taxon>
        <taxon>Fungi</taxon>
        <taxon>Fungi incertae sedis</taxon>
        <taxon>Microsporidia</taxon>
        <taxon>Ordosporidae</taxon>
        <taxon>Ordospora</taxon>
    </lineage>
</organism>
<dbReference type="VEuPathDB" id="MicrosporidiaDB:M896_011900"/>
<evidence type="ECO:0000313" key="2">
    <source>
        <dbReference type="Proteomes" id="UP000031056"/>
    </source>
</evidence>
<dbReference type="HOGENOM" id="CLU_2687826_0_0_1"/>
<dbReference type="RefSeq" id="XP_014564577.1">
    <property type="nucleotide sequence ID" value="XM_014709091.1"/>
</dbReference>
<dbReference type="OrthoDB" id="2190674at2759"/>
<dbReference type="AlphaFoldDB" id="A0A0B2UNJ9"/>
<proteinExistence type="predicted"/>